<evidence type="ECO:0000259" key="5">
    <source>
        <dbReference type="PROSITE" id="PS51898"/>
    </source>
</evidence>
<comment type="caution">
    <text evidence="6">The sequence shown here is derived from an EMBL/GenBank/DDBJ whole genome shotgun (WGS) entry which is preliminary data.</text>
</comment>
<dbReference type="InterPro" id="IPR010998">
    <property type="entry name" value="Integrase_recombinase_N"/>
</dbReference>
<feature type="domain" description="Tyr recombinase" evidence="5">
    <location>
        <begin position="173"/>
        <end position="365"/>
    </location>
</feature>
<dbReference type="EMBL" id="JBHRUH010000031">
    <property type="protein sequence ID" value="MFC3293222.1"/>
    <property type="molecule type" value="Genomic_DNA"/>
</dbReference>
<keyword evidence="7" id="KW-1185">Reference proteome</keyword>
<dbReference type="RefSeq" id="WP_026300683.1">
    <property type="nucleotide sequence ID" value="NZ_BMXD01000001.1"/>
</dbReference>
<dbReference type="Gene3D" id="1.10.150.130">
    <property type="match status" value="1"/>
</dbReference>
<protein>
    <submittedName>
        <fullName evidence="6">Tyrosine-type recombinase/integrase</fullName>
    </submittedName>
</protein>
<keyword evidence="4" id="KW-0233">DNA recombination</keyword>
<dbReference type="SUPFAM" id="SSF56349">
    <property type="entry name" value="DNA breaking-rejoining enzymes"/>
    <property type="match status" value="1"/>
</dbReference>
<dbReference type="Pfam" id="PF00589">
    <property type="entry name" value="Phage_integrase"/>
    <property type="match status" value="1"/>
</dbReference>
<keyword evidence="3" id="KW-0238">DNA-binding</keyword>
<organism evidence="6 7">
    <name type="scientific">Modicisalibacter luteus</name>
    <dbReference type="NCBI Taxonomy" id="453962"/>
    <lineage>
        <taxon>Bacteria</taxon>
        <taxon>Pseudomonadati</taxon>
        <taxon>Pseudomonadota</taxon>
        <taxon>Gammaproteobacteria</taxon>
        <taxon>Oceanospirillales</taxon>
        <taxon>Halomonadaceae</taxon>
        <taxon>Modicisalibacter</taxon>
    </lineage>
</organism>
<dbReference type="InterPro" id="IPR015094">
    <property type="entry name" value="Integrase_lambda-typ_DNA-bd_N"/>
</dbReference>
<dbReference type="Pfam" id="PF09003">
    <property type="entry name" value="Arm-DNA-bind_1"/>
    <property type="match status" value="1"/>
</dbReference>
<evidence type="ECO:0000256" key="4">
    <source>
        <dbReference type="ARBA" id="ARBA00023172"/>
    </source>
</evidence>
<comment type="similarity">
    <text evidence="1">Belongs to the 'phage' integrase family.</text>
</comment>
<evidence type="ECO:0000256" key="1">
    <source>
        <dbReference type="ARBA" id="ARBA00008857"/>
    </source>
</evidence>
<sequence length="380" mass="43297">MAARPRTRRKRSLEPNLYESRGFYTYRNPATGTWHGMGSDKAKAQAAARVLNARLAHDTDLVARVMGTEGVTLKHAAKVFLEERVDAHPKLSASSKQNKHYRTRRIVKDRGDTRLDQIDTRWCAEYLDENYKGDPYIQYRSVLSQIFTFAQTKGWMNNNPVAPTRKSDEAYTKQRVRLTVEQYQAIHAMAPDWFKIAMELALTCLFGRAEVVAARYDHIYEGALHYVRQKTRERSKTAFVAITMTPALEDLIQRSRRLPPVSPFIVHRSPKRISAEAKKREHWSSITPDMISREFAKLRAKVASITALPAVAQPTFHEIRSLGSRLLELKGVPVSDIQVLMGHADEEMTQHYLDGHGTRWQQAKGNVYNMGALLAVPKPS</sequence>
<dbReference type="InterPro" id="IPR013762">
    <property type="entry name" value="Integrase-like_cat_sf"/>
</dbReference>
<name>A0ABV7M2Y5_9GAMM</name>
<accession>A0ABV7M2Y5</accession>
<keyword evidence="2" id="KW-0229">DNA integration</keyword>
<dbReference type="InterPro" id="IPR002104">
    <property type="entry name" value="Integrase_catalytic"/>
</dbReference>
<dbReference type="PROSITE" id="PS51898">
    <property type="entry name" value="TYR_RECOMBINASE"/>
    <property type="match status" value="1"/>
</dbReference>
<dbReference type="Proteomes" id="UP001595640">
    <property type="component" value="Unassembled WGS sequence"/>
</dbReference>
<dbReference type="InterPro" id="IPR011010">
    <property type="entry name" value="DNA_brk_join_enz"/>
</dbReference>
<dbReference type="InterPro" id="IPR016177">
    <property type="entry name" value="DNA-bd_dom_sf"/>
</dbReference>
<evidence type="ECO:0000313" key="6">
    <source>
        <dbReference type="EMBL" id="MFC3293222.1"/>
    </source>
</evidence>
<proteinExistence type="inferred from homology"/>
<dbReference type="Gene3D" id="3.30.160.60">
    <property type="entry name" value="Classic Zinc Finger"/>
    <property type="match status" value="1"/>
</dbReference>
<evidence type="ECO:0000256" key="3">
    <source>
        <dbReference type="ARBA" id="ARBA00023125"/>
    </source>
</evidence>
<evidence type="ECO:0000256" key="2">
    <source>
        <dbReference type="ARBA" id="ARBA00022908"/>
    </source>
</evidence>
<evidence type="ECO:0000313" key="7">
    <source>
        <dbReference type="Proteomes" id="UP001595640"/>
    </source>
</evidence>
<dbReference type="Gene3D" id="1.10.443.10">
    <property type="entry name" value="Intergrase catalytic core"/>
    <property type="match status" value="1"/>
</dbReference>
<reference evidence="7" key="1">
    <citation type="journal article" date="2019" name="Int. J. Syst. Evol. Microbiol.">
        <title>The Global Catalogue of Microorganisms (GCM) 10K type strain sequencing project: providing services to taxonomists for standard genome sequencing and annotation.</title>
        <authorList>
            <consortium name="The Broad Institute Genomics Platform"/>
            <consortium name="The Broad Institute Genome Sequencing Center for Infectious Disease"/>
            <person name="Wu L."/>
            <person name="Ma J."/>
        </authorList>
    </citation>
    <scope>NUCLEOTIDE SEQUENCE [LARGE SCALE GENOMIC DNA]</scope>
    <source>
        <strain evidence="7">KCTC 12847</strain>
    </source>
</reference>
<gene>
    <name evidence="6" type="ORF">ACFOEI_14290</name>
</gene>
<dbReference type="SUPFAM" id="SSF54171">
    <property type="entry name" value="DNA-binding domain"/>
    <property type="match status" value="1"/>
</dbReference>